<gene>
    <name evidence="2" type="ORF">NEMVEDRAFT_v1g242789</name>
</gene>
<dbReference type="HOGENOM" id="CLU_1126923_0_0_1"/>
<feature type="non-terminal residue" evidence="2">
    <location>
        <position position="247"/>
    </location>
</feature>
<dbReference type="InterPro" id="IPR052613">
    <property type="entry name" value="LicD_transferase"/>
</dbReference>
<sequence length="247" mass="28471">MAKLHRQIRLLSQLPDVGVVGGSFRNLTGHWRPGCYHAEMRNYVLKYQDGYYHSRNSCMFCDHLRGPFVARNTLMKGLKFDESLPTHVVFEDFFLRLKEKGKIAMACPDSMYFMHDNAYEEQLASKQLWASFAKKWQLNRILLPGIATHSFSCADIGFTCKQKVTNSFLLPVCCLEILTKALHFVHNFSKKYNLLYELDSGSVLGGVKFNSFLPWDIDIDLSVFAENMTIFSKPEIVKLFLKNGYKI</sequence>
<dbReference type="AlphaFoldDB" id="A7S4G1"/>
<dbReference type="PhylomeDB" id="A7S4G1"/>
<dbReference type="InterPro" id="IPR007074">
    <property type="entry name" value="LicD/FKTN/FKRP_NTP_transf"/>
</dbReference>
<dbReference type="EMBL" id="DS469578">
    <property type="protein sequence ID" value="EDO41386.1"/>
    <property type="molecule type" value="Genomic_DNA"/>
</dbReference>
<dbReference type="PANTHER" id="PTHR13627:SF34">
    <property type="entry name" value="RIBITOL-5-PHOSPHATE TRANSFERASE"/>
    <property type="match status" value="1"/>
</dbReference>
<evidence type="ECO:0000259" key="1">
    <source>
        <dbReference type="Pfam" id="PF04991"/>
    </source>
</evidence>
<dbReference type="InParanoid" id="A7S4G1"/>
<protein>
    <recommendedName>
        <fullName evidence="1">LicD/FKTN/FKRP nucleotidyltransferase domain-containing protein</fullName>
    </recommendedName>
</protein>
<organism evidence="2 3">
    <name type="scientific">Nematostella vectensis</name>
    <name type="common">Starlet sea anemone</name>
    <dbReference type="NCBI Taxonomy" id="45351"/>
    <lineage>
        <taxon>Eukaryota</taxon>
        <taxon>Metazoa</taxon>
        <taxon>Cnidaria</taxon>
        <taxon>Anthozoa</taxon>
        <taxon>Hexacorallia</taxon>
        <taxon>Actiniaria</taxon>
        <taxon>Edwardsiidae</taxon>
        <taxon>Nematostella</taxon>
    </lineage>
</organism>
<dbReference type="Pfam" id="PF04991">
    <property type="entry name" value="LicD"/>
    <property type="match status" value="1"/>
</dbReference>
<proteinExistence type="predicted"/>
<name>A7S4G1_NEMVE</name>
<evidence type="ECO:0000313" key="2">
    <source>
        <dbReference type="EMBL" id="EDO41386.1"/>
    </source>
</evidence>
<feature type="domain" description="LicD/FKTN/FKRP nucleotidyltransferase" evidence="1">
    <location>
        <begin position="190"/>
        <end position="227"/>
    </location>
</feature>
<dbReference type="GO" id="GO:0009100">
    <property type="term" value="P:glycoprotein metabolic process"/>
    <property type="evidence" value="ECO:0007669"/>
    <property type="project" value="UniProtKB-ARBA"/>
</dbReference>
<dbReference type="OMA" id="NGHWINC"/>
<dbReference type="eggNOG" id="ENOG502RZ18">
    <property type="taxonomic scope" value="Eukaryota"/>
</dbReference>
<dbReference type="Proteomes" id="UP000001593">
    <property type="component" value="Unassembled WGS sequence"/>
</dbReference>
<reference evidence="2 3" key="1">
    <citation type="journal article" date="2007" name="Science">
        <title>Sea anemone genome reveals ancestral eumetazoan gene repertoire and genomic organization.</title>
        <authorList>
            <person name="Putnam N.H."/>
            <person name="Srivastava M."/>
            <person name="Hellsten U."/>
            <person name="Dirks B."/>
            <person name="Chapman J."/>
            <person name="Salamov A."/>
            <person name="Terry A."/>
            <person name="Shapiro H."/>
            <person name="Lindquist E."/>
            <person name="Kapitonov V.V."/>
            <person name="Jurka J."/>
            <person name="Genikhovich G."/>
            <person name="Grigoriev I.V."/>
            <person name="Lucas S.M."/>
            <person name="Steele R.E."/>
            <person name="Finnerty J.R."/>
            <person name="Technau U."/>
            <person name="Martindale M.Q."/>
            <person name="Rokhsar D.S."/>
        </authorList>
    </citation>
    <scope>NUCLEOTIDE SEQUENCE [LARGE SCALE GENOMIC DNA]</scope>
    <source>
        <strain evidence="3">CH2 X CH6</strain>
    </source>
</reference>
<dbReference type="SUPFAM" id="SSF53448">
    <property type="entry name" value="Nucleotide-diphospho-sugar transferases"/>
    <property type="match status" value="1"/>
</dbReference>
<dbReference type="PANTHER" id="PTHR13627">
    <property type="entry name" value="FUKUTIN RELATED PROTEIN"/>
    <property type="match status" value="1"/>
</dbReference>
<dbReference type="InterPro" id="IPR029044">
    <property type="entry name" value="Nucleotide-diphossugar_trans"/>
</dbReference>
<evidence type="ECO:0000313" key="3">
    <source>
        <dbReference type="Proteomes" id="UP000001593"/>
    </source>
</evidence>
<accession>A7S4G1</accession>
<keyword evidence="3" id="KW-1185">Reference proteome</keyword>